<dbReference type="Proteomes" id="UP001353858">
    <property type="component" value="Unassembled WGS sequence"/>
</dbReference>
<comment type="caution">
    <text evidence="2">The sequence shown here is derived from an EMBL/GenBank/DDBJ whole genome shotgun (WGS) entry which is preliminary data.</text>
</comment>
<dbReference type="EMBL" id="JARPUR010000001">
    <property type="protein sequence ID" value="KAK4887079.1"/>
    <property type="molecule type" value="Genomic_DNA"/>
</dbReference>
<feature type="region of interest" description="Disordered" evidence="1">
    <location>
        <begin position="34"/>
        <end position="74"/>
    </location>
</feature>
<sequence length="164" mass="18222">MSGNPGPSRMHPDDSGFEKWCTDLLEDEDCVISDEDEDPDFIIESEHDSDSEMSAGEEGDENLDTGPGGAQTQENFYYGRQKLQKDKTKCSSTTVDRNFQIKKIMKFLLIFVIVITINVCTANSEDNVDSKGDDVGSAIIESIILPQCQEGYALVKQKCRLVVN</sequence>
<keyword evidence="3" id="KW-1185">Reference proteome</keyword>
<evidence type="ECO:0000313" key="2">
    <source>
        <dbReference type="EMBL" id="KAK4887079.1"/>
    </source>
</evidence>
<organism evidence="2 3">
    <name type="scientific">Aquatica leii</name>
    <dbReference type="NCBI Taxonomy" id="1421715"/>
    <lineage>
        <taxon>Eukaryota</taxon>
        <taxon>Metazoa</taxon>
        <taxon>Ecdysozoa</taxon>
        <taxon>Arthropoda</taxon>
        <taxon>Hexapoda</taxon>
        <taxon>Insecta</taxon>
        <taxon>Pterygota</taxon>
        <taxon>Neoptera</taxon>
        <taxon>Endopterygota</taxon>
        <taxon>Coleoptera</taxon>
        <taxon>Polyphaga</taxon>
        <taxon>Elateriformia</taxon>
        <taxon>Elateroidea</taxon>
        <taxon>Lampyridae</taxon>
        <taxon>Luciolinae</taxon>
        <taxon>Aquatica</taxon>
    </lineage>
</organism>
<name>A0AAN7PI68_9COLE</name>
<reference evidence="3" key="1">
    <citation type="submission" date="2023-01" db="EMBL/GenBank/DDBJ databases">
        <title>Key to firefly adult light organ development and bioluminescence: homeobox transcription factors regulate luciferase expression and transportation to peroxisome.</title>
        <authorList>
            <person name="Fu X."/>
        </authorList>
    </citation>
    <scope>NUCLEOTIDE SEQUENCE [LARGE SCALE GENOMIC DNA]</scope>
</reference>
<evidence type="ECO:0000313" key="3">
    <source>
        <dbReference type="Proteomes" id="UP001353858"/>
    </source>
</evidence>
<feature type="compositionally biased region" description="Acidic residues" evidence="1">
    <location>
        <begin position="34"/>
        <end position="43"/>
    </location>
</feature>
<feature type="compositionally biased region" description="Acidic residues" evidence="1">
    <location>
        <begin position="51"/>
        <end position="63"/>
    </location>
</feature>
<protein>
    <submittedName>
        <fullName evidence="2">Uncharacterized protein</fullName>
    </submittedName>
</protein>
<gene>
    <name evidence="2" type="ORF">RN001_003350</name>
</gene>
<accession>A0AAN7PI68</accession>
<evidence type="ECO:0000256" key="1">
    <source>
        <dbReference type="SAM" id="MobiDB-lite"/>
    </source>
</evidence>
<dbReference type="AlphaFoldDB" id="A0AAN7PI68"/>
<proteinExistence type="predicted"/>